<evidence type="ECO:0000256" key="3">
    <source>
        <dbReference type="ARBA" id="ARBA00022722"/>
    </source>
</evidence>
<dbReference type="InterPro" id="IPR043502">
    <property type="entry name" value="DNA/RNA_pol_sf"/>
</dbReference>
<dbReference type="InterPro" id="IPR036875">
    <property type="entry name" value="Znf_CCHC_sf"/>
</dbReference>
<dbReference type="Proteomes" id="UP000046392">
    <property type="component" value="Unplaced"/>
</dbReference>
<keyword evidence="8" id="KW-1185">Reference proteome</keyword>
<dbReference type="GO" id="GO:0008270">
    <property type="term" value="F:zinc ion binding"/>
    <property type="evidence" value="ECO:0007669"/>
    <property type="project" value="UniProtKB-KW"/>
</dbReference>
<dbReference type="SUPFAM" id="SSF53098">
    <property type="entry name" value="Ribonuclease H-like"/>
    <property type="match status" value="1"/>
</dbReference>
<proteinExistence type="predicted"/>
<evidence type="ECO:0000259" key="6">
    <source>
        <dbReference type="PROSITE" id="PS50158"/>
    </source>
</evidence>
<keyword evidence="4" id="KW-0378">Hydrolase</keyword>
<feature type="domain" description="Integrase catalytic" evidence="7">
    <location>
        <begin position="504"/>
        <end position="615"/>
    </location>
</feature>
<dbReference type="InterPro" id="IPR021109">
    <property type="entry name" value="Peptidase_aspartic_dom_sf"/>
</dbReference>
<dbReference type="InterPro" id="IPR001878">
    <property type="entry name" value="Znf_CCHC"/>
</dbReference>
<dbReference type="PANTHER" id="PTHR37984">
    <property type="entry name" value="PROTEIN CBG26694"/>
    <property type="match status" value="1"/>
</dbReference>
<reference evidence="9" key="1">
    <citation type="submission" date="2017-02" db="UniProtKB">
        <authorList>
            <consortium name="WormBaseParasite"/>
        </authorList>
    </citation>
    <scope>IDENTIFICATION</scope>
</reference>
<dbReference type="PROSITE" id="PS50994">
    <property type="entry name" value="INTEGRASE"/>
    <property type="match status" value="1"/>
</dbReference>
<protein>
    <submittedName>
        <fullName evidence="9">CCHC-type domain-containing protein</fullName>
    </submittedName>
</protein>
<dbReference type="AlphaFoldDB" id="A0A0N5BLF5"/>
<evidence type="ECO:0000313" key="9">
    <source>
        <dbReference type="WBParaSite" id="SPAL_0000675200.1"/>
    </source>
</evidence>
<dbReference type="PROSITE" id="PS50158">
    <property type="entry name" value="ZF_CCHC"/>
    <property type="match status" value="1"/>
</dbReference>
<dbReference type="InterPro" id="IPR036397">
    <property type="entry name" value="RNaseH_sf"/>
</dbReference>
<dbReference type="GO" id="GO:0015074">
    <property type="term" value="P:DNA integration"/>
    <property type="evidence" value="ECO:0007669"/>
    <property type="project" value="InterPro"/>
</dbReference>
<dbReference type="SUPFAM" id="SSF50630">
    <property type="entry name" value="Acid proteases"/>
    <property type="match status" value="1"/>
</dbReference>
<dbReference type="WBParaSite" id="SPAL_0000675200.1">
    <property type="protein sequence ID" value="SPAL_0000675200.1"/>
    <property type="gene ID" value="SPAL_0000675200"/>
</dbReference>
<organism evidence="8 9">
    <name type="scientific">Strongyloides papillosus</name>
    <name type="common">Intestinal threadworm</name>
    <dbReference type="NCBI Taxonomy" id="174720"/>
    <lineage>
        <taxon>Eukaryota</taxon>
        <taxon>Metazoa</taxon>
        <taxon>Ecdysozoa</taxon>
        <taxon>Nematoda</taxon>
        <taxon>Chromadorea</taxon>
        <taxon>Rhabditida</taxon>
        <taxon>Tylenchina</taxon>
        <taxon>Panagrolaimomorpha</taxon>
        <taxon>Strongyloidoidea</taxon>
        <taxon>Strongyloididae</taxon>
        <taxon>Strongyloides</taxon>
    </lineage>
</organism>
<evidence type="ECO:0000313" key="8">
    <source>
        <dbReference type="Proteomes" id="UP000046392"/>
    </source>
</evidence>
<dbReference type="InterPro" id="IPR012337">
    <property type="entry name" value="RNaseH-like_sf"/>
</dbReference>
<evidence type="ECO:0000256" key="5">
    <source>
        <dbReference type="PROSITE-ProRule" id="PRU00047"/>
    </source>
</evidence>
<dbReference type="GO" id="GO:0016779">
    <property type="term" value="F:nucleotidyltransferase activity"/>
    <property type="evidence" value="ECO:0007669"/>
    <property type="project" value="UniProtKB-KW"/>
</dbReference>
<dbReference type="GO" id="GO:0004519">
    <property type="term" value="F:endonuclease activity"/>
    <property type="evidence" value="ECO:0007669"/>
    <property type="project" value="UniProtKB-KW"/>
</dbReference>
<evidence type="ECO:0000256" key="4">
    <source>
        <dbReference type="ARBA" id="ARBA00022759"/>
    </source>
</evidence>
<sequence length="643" mass="73672">MAFKDLRFSKNQLDSAGTFYELMLLILKNKWMTDSNKDATIESECKTELLSKLDLEVMKEIREDIQKSLEDSTTKEIITSFKKLYMREDPDALRIINLFKNLNEKTSDLEFLKRETKMLEGLFGNLNGKQVAELYALLKWDAPCGAEAAILSRIVSSEKVSTGDEMIHMIQSITAMTVTANITKTTTVGKVYNNVATKKSLRKKNDIKCFLCGKMGHIKNHCPEYTIQRKVKLITERELMDREESDDDLSSIGVIDQVGKVSNGKRRLLIDIEIDGRKMKAEADTGSLVSFVSKANFDNNCIQPTKRRFCWLGGNEIKIYGKANVMLNINDKLFYAIVYVADIDHGIIGLEELKSAGLINSLLQLVSIINEPEKDEKAINKFVERFPKLFSPGLECYTDQPVRLKWKRESECTYKHTPCRPLTSEILKPIVLDKIKQYESEGLWCEEKYPISTSPVICIIKKPESGVCTENIRFVSDFKCLNKNLEKNCFPLESVDVTLKKGISSKEVKFELLKYMTYVGIPTYFFSDQGRQFIAEDVQQLIKRWGCSWIFSGSEHQSSNGQAERFVGTIKNALEKMGPNKGTVEERFARVIISFNNVECGIRKETPLSMIRERMVHPLIKEDERTSNSKFKKDELVMFKKRR</sequence>
<dbReference type="InterPro" id="IPR001584">
    <property type="entry name" value="Integrase_cat-core"/>
</dbReference>
<evidence type="ECO:0000256" key="1">
    <source>
        <dbReference type="ARBA" id="ARBA00022679"/>
    </source>
</evidence>
<dbReference type="GO" id="GO:0003676">
    <property type="term" value="F:nucleic acid binding"/>
    <property type="evidence" value="ECO:0007669"/>
    <property type="project" value="InterPro"/>
</dbReference>
<dbReference type="PANTHER" id="PTHR37984:SF5">
    <property type="entry name" value="PROTEIN NYNRIN-LIKE"/>
    <property type="match status" value="1"/>
</dbReference>
<dbReference type="InterPro" id="IPR050951">
    <property type="entry name" value="Retrovirus_Pol_polyprotein"/>
</dbReference>
<dbReference type="STRING" id="174720.A0A0N5BLF5"/>
<keyword evidence="5" id="KW-0863">Zinc-finger</keyword>
<accession>A0A0N5BLF5</accession>
<keyword evidence="1" id="KW-0808">Transferase</keyword>
<dbReference type="SUPFAM" id="SSF56672">
    <property type="entry name" value="DNA/RNA polymerases"/>
    <property type="match status" value="1"/>
</dbReference>
<dbReference type="GO" id="GO:0042575">
    <property type="term" value="C:DNA polymerase complex"/>
    <property type="evidence" value="ECO:0007669"/>
    <property type="project" value="UniProtKB-ARBA"/>
</dbReference>
<name>A0A0N5BLF5_STREA</name>
<dbReference type="SMART" id="SM00343">
    <property type="entry name" value="ZnF_C2HC"/>
    <property type="match status" value="1"/>
</dbReference>
<keyword evidence="5" id="KW-0862">Zinc</keyword>
<dbReference type="Gene3D" id="2.40.70.10">
    <property type="entry name" value="Acid Proteases"/>
    <property type="match status" value="1"/>
</dbReference>
<dbReference type="Gene3D" id="3.30.420.10">
    <property type="entry name" value="Ribonuclease H-like superfamily/Ribonuclease H"/>
    <property type="match status" value="1"/>
</dbReference>
<keyword evidence="4" id="KW-0255">Endonuclease</keyword>
<keyword evidence="2" id="KW-0548">Nucleotidyltransferase</keyword>
<dbReference type="SUPFAM" id="SSF57756">
    <property type="entry name" value="Retrovirus zinc finger-like domains"/>
    <property type="match status" value="1"/>
</dbReference>
<dbReference type="GO" id="GO:0019899">
    <property type="term" value="F:enzyme binding"/>
    <property type="evidence" value="ECO:0007669"/>
    <property type="project" value="UniProtKB-ARBA"/>
</dbReference>
<evidence type="ECO:0000259" key="7">
    <source>
        <dbReference type="PROSITE" id="PS50994"/>
    </source>
</evidence>
<feature type="domain" description="CCHC-type" evidence="6">
    <location>
        <begin position="208"/>
        <end position="224"/>
    </location>
</feature>
<keyword evidence="3" id="KW-0540">Nuclease</keyword>
<evidence type="ECO:0000256" key="2">
    <source>
        <dbReference type="ARBA" id="ARBA00022695"/>
    </source>
</evidence>
<keyword evidence="5" id="KW-0479">Metal-binding</keyword>